<dbReference type="InterPro" id="IPR011611">
    <property type="entry name" value="PfkB_dom"/>
</dbReference>
<comment type="similarity">
    <text evidence="1">Belongs to the carbohydrate kinase PfkB family.</text>
</comment>
<dbReference type="Gene3D" id="3.40.1190.20">
    <property type="match status" value="1"/>
</dbReference>
<evidence type="ECO:0000259" key="4">
    <source>
        <dbReference type="Pfam" id="PF00294"/>
    </source>
</evidence>
<dbReference type="Pfam" id="PF00294">
    <property type="entry name" value="PfkB"/>
    <property type="match status" value="1"/>
</dbReference>
<dbReference type="GO" id="GO:0016301">
    <property type="term" value="F:kinase activity"/>
    <property type="evidence" value="ECO:0007669"/>
    <property type="project" value="UniProtKB-KW"/>
</dbReference>
<evidence type="ECO:0000313" key="6">
    <source>
        <dbReference type="Proteomes" id="UP001229952"/>
    </source>
</evidence>
<evidence type="ECO:0000256" key="1">
    <source>
        <dbReference type="ARBA" id="ARBA00010688"/>
    </source>
</evidence>
<dbReference type="InterPro" id="IPR050306">
    <property type="entry name" value="PfkB_Carbo_kinase"/>
</dbReference>
<keyword evidence="2" id="KW-0808">Transferase</keyword>
<evidence type="ECO:0000313" key="5">
    <source>
        <dbReference type="EMBL" id="WLQ42595.1"/>
    </source>
</evidence>
<dbReference type="Proteomes" id="UP001229952">
    <property type="component" value="Chromosome"/>
</dbReference>
<dbReference type="PANTHER" id="PTHR43085">
    <property type="entry name" value="HEXOKINASE FAMILY MEMBER"/>
    <property type="match status" value="1"/>
</dbReference>
<protein>
    <submittedName>
        <fullName evidence="5">Carbohydrate kinase family protein</fullName>
    </submittedName>
</protein>
<dbReference type="InterPro" id="IPR029056">
    <property type="entry name" value="Ribokinase-like"/>
</dbReference>
<evidence type="ECO:0000256" key="2">
    <source>
        <dbReference type="ARBA" id="ARBA00022679"/>
    </source>
</evidence>
<gene>
    <name evidence="5" type="ORF">P8A22_23210</name>
</gene>
<evidence type="ECO:0000256" key="3">
    <source>
        <dbReference type="ARBA" id="ARBA00022777"/>
    </source>
</evidence>
<reference evidence="5 6" key="1">
    <citation type="submission" date="2023-03" db="EMBL/GenBank/DDBJ databases">
        <title>Isolation and description of six Streptomyces strains from soil environments, able to metabolize different microbial glucans.</title>
        <authorList>
            <person name="Widen T."/>
            <person name="Larsbrink J."/>
        </authorList>
    </citation>
    <scope>NUCLEOTIDE SEQUENCE [LARGE SCALE GENOMIC DNA]</scope>
    <source>
        <strain evidence="5 6">Mut2</strain>
    </source>
</reference>
<proteinExistence type="inferred from homology"/>
<keyword evidence="3 5" id="KW-0418">Kinase</keyword>
<feature type="domain" description="Carbohydrate kinase PfkB" evidence="4">
    <location>
        <begin position="92"/>
        <end position="326"/>
    </location>
</feature>
<dbReference type="SUPFAM" id="SSF53613">
    <property type="entry name" value="Ribokinase-like"/>
    <property type="match status" value="1"/>
</dbReference>
<name>A0ABY9I739_9ACTN</name>
<dbReference type="RefSeq" id="WP_306090020.1">
    <property type="nucleotide sequence ID" value="NZ_CP120992.1"/>
</dbReference>
<dbReference type="EMBL" id="CP120992">
    <property type="protein sequence ID" value="WLQ42595.1"/>
    <property type="molecule type" value="Genomic_DNA"/>
</dbReference>
<accession>A0ABY9I739</accession>
<keyword evidence="6" id="KW-1185">Reference proteome</keyword>
<organism evidence="5 6">
    <name type="scientific">Streptomyces laculatispora</name>
    <dbReference type="NCBI Taxonomy" id="887464"/>
    <lineage>
        <taxon>Bacteria</taxon>
        <taxon>Bacillati</taxon>
        <taxon>Actinomycetota</taxon>
        <taxon>Actinomycetes</taxon>
        <taxon>Kitasatosporales</taxon>
        <taxon>Streptomycetaceae</taxon>
        <taxon>Streptomyces</taxon>
    </lineage>
</organism>
<dbReference type="PANTHER" id="PTHR43085:SF57">
    <property type="entry name" value="CARBOHYDRATE KINASE PFKB DOMAIN-CONTAINING PROTEIN"/>
    <property type="match status" value="1"/>
</dbReference>
<sequence>MDGVGDLAQGLRSVEVVGFGALNVDYIASASRLSAGMTEQVSESTARFEWNTEGPVDAATIARAIERLGTSSLDASLGGSAWLTIFTLAQMRLGIRLGYVGVVGRMETPGLSFVGQMDRLGIDRRFVGRRPDLLCGVCLSYPDDVERVMLTHPGANFAMADHLLRYGDQIADYLAAARIVHVTSFLDADTPPLMLRVLTDARLRNPALRISFDPGFDWAEHRSEAIDGILALSDLLFVNHREFRALGEYALGESDEVLSARVLARCSATATVFVTKRYDFVKVFRSSPQGALEQRFQLRRPVREKPLEDATGAGDVFAASVLAAATSRRLQVELGSYLGLSLSRHRTAHRPASGASALGRDGFLQSAETLAGPGARATAVLVAHDGGAQWQTLRQFLVEDCHLTVHALSVEHASGPEYARLMREQLARSGFAVCVLSATRLMGGGSRRAGEDTVHQVGIFQGYYGFGRVAILAEEGCEPFSNNAGLIRLDYGPDRIHSTFLELERMLIREGILTRGGSRHDQ</sequence>